<comment type="function">
    <text evidence="1">Component of the EKC/KEOPS complex that is required for the formation of a threonylcarbamoyl group on adenosine at position 37 (t(6)A37) in tRNAs that read codons beginning with adenine. The complex is probably involved in the transfer of the threonylcarbamoyl moiety of threonylcarbamoyl-AMP (TC-AMP) to the N6 group of A37. BUD32 has ATPase activity in the context of the EKC/KEOPS complex and likely plays a supporting role to the catalytic subunit KAE1. The EKC/KEOPS complex also promotes both telomere uncapping and telomere elongation. The complex is required for efficient recruitment of transcriptional coactivators.</text>
</comment>
<comment type="subunit">
    <text evidence="2">Component of the EKC/KEOPS complex composed of at least BUD32, CGI121, GON7, KAE1 and PCC1; the whole complex dimerizes.</text>
</comment>
<dbReference type="InterPro" id="IPR011009">
    <property type="entry name" value="Kinase-like_dom_sf"/>
</dbReference>
<evidence type="ECO:0000313" key="12">
    <source>
        <dbReference type="EMBL" id="EGO56741.1"/>
    </source>
</evidence>
<evidence type="ECO:0000256" key="10">
    <source>
        <dbReference type="SAM" id="MobiDB-lite"/>
    </source>
</evidence>
<dbReference type="GO" id="GO:0004674">
    <property type="term" value="F:protein serine/threonine kinase activity"/>
    <property type="evidence" value="ECO:0007669"/>
    <property type="project" value="UniProtKB-EC"/>
</dbReference>
<dbReference type="PROSITE" id="PS00109">
    <property type="entry name" value="PROTEIN_KINASE_TYR"/>
    <property type="match status" value="1"/>
</dbReference>
<proteinExistence type="predicted"/>
<keyword evidence="13" id="KW-1185">Reference proteome</keyword>
<evidence type="ECO:0000256" key="5">
    <source>
        <dbReference type="ARBA" id="ARBA00019973"/>
    </source>
</evidence>
<evidence type="ECO:0000256" key="8">
    <source>
        <dbReference type="ARBA" id="ARBA00047899"/>
    </source>
</evidence>
<gene>
    <name evidence="12" type="ORF">NEUTE1DRAFT_123213</name>
</gene>
<comment type="catalytic activity">
    <reaction evidence="9">
        <text>L-seryl-[protein] + ATP = O-phospho-L-seryl-[protein] + ADP + H(+)</text>
        <dbReference type="Rhea" id="RHEA:17989"/>
        <dbReference type="Rhea" id="RHEA-COMP:9863"/>
        <dbReference type="Rhea" id="RHEA-COMP:11604"/>
        <dbReference type="ChEBI" id="CHEBI:15378"/>
        <dbReference type="ChEBI" id="CHEBI:29999"/>
        <dbReference type="ChEBI" id="CHEBI:30616"/>
        <dbReference type="ChEBI" id="CHEBI:83421"/>
        <dbReference type="ChEBI" id="CHEBI:456216"/>
        <dbReference type="EC" id="2.7.11.1"/>
    </reaction>
</comment>
<dbReference type="Proteomes" id="UP000008065">
    <property type="component" value="Unassembled WGS sequence"/>
</dbReference>
<evidence type="ECO:0000313" key="13">
    <source>
        <dbReference type="Proteomes" id="UP000008065"/>
    </source>
</evidence>
<dbReference type="AlphaFoldDB" id="F8MQW1"/>
<dbReference type="HOGENOM" id="CLU_005513_3_0_1"/>
<dbReference type="GO" id="GO:0005524">
    <property type="term" value="F:ATP binding"/>
    <property type="evidence" value="ECO:0007669"/>
    <property type="project" value="InterPro"/>
</dbReference>
<dbReference type="SUPFAM" id="SSF56112">
    <property type="entry name" value="Protein kinase-like (PK-like)"/>
    <property type="match status" value="1"/>
</dbReference>
<dbReference type="EMBL" id="GL891305">
    <property type="protein sequence ID" value="EGO56741.1"/>
    <property type="molecule type" value="Genomic_DNA"/>
</dbReference>
<evidence type="ECO:0000256" key="1">
    <source>
        <dbReference type="ARBA" id="ARBA00003747"/>
    </source>
</evidence>
<evidence type="ECO:0000256" key="2">
    <source>
        <dbReference type="ARBA" id="ARBA00011534"/>
    </source>
</evidence>
<dbReference type="PANTHER" id="PTHR38248:SF2">
    <property type="entry name" value="FUNK1 11"/>
    <property type="match status" value="1"/>
</dbReference>
<comment type="catalytic activity">
    <reaction evidence="8">
        <text>L-threonyl-[protein] + ATP = O-phospho-L-threonyl-[protein] + ADP + H(+)</text>
        <dbReference type="Rhea" id="RHEA:46608"/>
        <dbReference type="Rhea" id="RHEA-COMP:11060"/>
        <dbReference type="Rhea" id="RHEA-COMP:11605"/>
        <dbReference type="ChEBI" id="CHEBI:15378"/>
        <dbReference type="ChEBI" id="CHEBI:30013"/>
        <dbReference type="ChEBI" id="CHEBI:30616"/>
        <dbReference type="ChEBI" id="CHEBI:61977"/>
        <dbReference type="ChEBI" id="CHEBI:456216"/>
        <dbReference type="EC" id="2.7.11.1"/>
    </reaction>
</comment>
<dbReference type="Gene3D" id="1.10.510.10">
    <property type="entry name" value="Transferase(Phosphotransferase) domain 1"/>
    <property type="match status" value="1"/>
</dbReference>
<dbReference type="InterPro" id="IPR000719">
    <property type="entry name" value="Prot_kinase_dom"/>
</dbReference>
<name>F8MQW1_NEUT8</name>
<dbReference type="InterPro" id="IPR040976">
    <property type="entry name" value="Pkinase_fungal"/>
</dbReference>
<dbReference type="EC" id="2.7.11.1" evidence="3"/>
<dbReference type="InterPro" id="IPR008266">
    <property type="entry name" value="Tyr_kinase_AS"/>
</dbReference>
<evidence type="ECO:0000259" key="11">
    <source>
        <dbReference type="PROSITE" id="PS50011"/>
    </source>
</evidence>
<sequence>MTLSEQQKKIIADYPLGGTLDNIRNKLRDSNEADEILLDTLAPGTPPLRPTALPTFKGTPIKSSSNRLADSAGVDPVAKELFSEMRYCTFRDVGGFWDKFFNPESWPNKYKEMLAEMKTKHDGKTWTDFPRGTPTEALVSAWFRSLEKPFLADAPNKLHTTTSAHQFEEGKGQLDLFLQRSTTEASTIYSYKNVLVVGELKQSYNPGRFKADFLQLTRYVRSVFNDQPTRRFVHAFLLCGSMMELWIFDRAGAYSSGPFDIQEEPDRFARALVGYLTMDSEAMGLDTFIERVVEGEEQQRYVTLEDKRARLHTAMYKQNAIVCRGTTCFTTYDNEVVKFAWASGKRTSEVEHLTQAKKNGVKGVAEIVAHRRITSIAEMRKGLKFPAAHPFRDENSDFDDLPSATSTNTSGSKRKSPSDATINTASGSNKKQRPSIPRKGSMQPPSSTSKTKPSMQPPSSTSKTKPSMQPPSSTSKALTKPTPPTPSEDLWEDRIYSCLVISPAGRVISEFSAIKQLLESMRDAIKAHQSLYVTGNILHRDISPNNIIITDPETPHDFKGMLIDLDMAKVRDSDPSGARQITGTIQFMAIEVMENVGHTYRHDLESFFYVLLWMCARQSWSNGLAGGDEQAPNKNLLDRWEKGNDYSQIARNKKGDMSSRVMFEDVLSQFPESFKVLKPLCHYIRKILFGPEGGMFLGTPEGDPDQLYRPIIEAYSEAIDKL</sequence>
<reference evidence="13" key="1">
    <citation type="journal article" date="2011" name="Genetics">
        <title>Massive changes in genome architecture accompany the transition to self-fertility in the filamentous fungus Neurospora tetrasperma.</title>
        <authorList>
            <person name="Ellison C.E."/>
            <person name="Stajich J.E."/>
            <person name="Jacobson D.J."/>
            <person name="Natvig D.O."/>
            <person name="Lapidus A."/>
            <person name="Foster B."/>
            <person name="Aerts A."/>
            <person name="Riley R."/>
            <person name="Lindquist E.A."/>
            <person name="Grigoriev I.V."/>
            <person name="Taylor J.W."/>
        </authorList>
    </citation>
    <scope>NUCLEOTIDE SEQUENCE [LARGE SCALE GENOMIC DNA]</scope>
    <source>
        <strain evidence="13">FGSC 2508 / P0657</strain>
    </source>
</reference>
<dbReference type="OrthoDB" id="5139907at2759"/>
<dbReference type="VEuPathDB" id="FungiDB:NEUTE1DRAFT_123213"/>
<evidence type="ECO:0000256" key="9">
    <source>
        <dbReference type="ARBA" id="ARBA00048679"/>
    </source>
</evidence>
<feature type="compositionally biased region" description="Polar residues" evidence="10">
    <location>
        <begin position="418"/>
        <end position="429"/>
    </location>
</feature>
<accession>F8MQW1</accession>
<dbReference type="GeneID" id="20824432"/>
<feature type="compositionally biased region" description="Low complexity" evidence="10">
    <location>
        <begin position="441"/>
        <end position="476"/>
    </location>
</feature>
<protein>
    <recommendedName>
        <fullName evidence="5">EKC/KEOPS complex subunit BUD32</fullName>
        <ecNumber evidence="3">2.7.11.1</ecNumber>
    </recommendedName>
    <alternativeName>
        <fullName evidence="6 7">Atypical Serine/threonine protein kinase BUD32</fullName>
    </alternativeName>
    <alternativeName>
        <fullName evidence="4">EKC/KEOPS complex subunit bud32</fullName>
    </alternativeName>
</protein>
<dbReference type="PANTHER" id="PTHR38248">
    <property type="entry name" value="FUNK1 6"/>
    <property type="match status" value="1"/>
</dbReference>
<evidence type="ECO:0000256" key="7">
    <source>
        <dbReference type="ARBA" id="ARBA00033194"/>
    </source>
</evidence>
<feature type="region of interest" description="Disordered" evidence="10">
    <location>
        <begin position="392"/>
        <end position="489"/>
    </location>
</feature>
<feature type="domain" description="Protein kinase" evidence="11">
    <location>
        <begin position="353"/>
        <end position="722"/>
    </location>
</feature>
<dbReference type="Pfam" id="PF17667">
    <property type="entry name" value="Pkinase_fungal"/>
    <property type="match status" value="1"/>
</dbReference>
<evidence type="ECO:0000256" key="6">
    <source>
        <dbReference type="ARBA" id="ARBA00030980"/>
    </source>
</evidence>
<dbReference type="PROSITE" id="PS50011">
    <property type="entry name" value="PROTEIN_KINASE_DOM"/>
    <property type="match status" value="1"/>
</dbReference>
<evidence type="ECO:0000256" key="3">
    <source>
        <dbReference type="ARBA" id="ARBA00012513"/>
    </source>
</evidence>
<evidence type="ECO:0000256" key="4">
    <source>
        <dbReference type="ARBA" id="ARBA00013948"/>
    </source>
</evidence>
<dbReference type="KEGG" id="nte:NEUTE1DRAFT123213"/>
<dbReference type="RefSeq" id="XP_009852310.1">
    <property type="nucleotide sequence ID" value="XM_009854008.1"/>
</dbReference>
<organism evidence="12 13">
    <name type="scientific">Neurospora tetrasperma (strain FGSC 2508 / ATCC MYA-4615 / P0657)</name>
    <dbReference type="NCBI Taxonomy" id="510951"/>
    <lineage>
        <taxon>Eukaryota</taxon>
        <taxon>Fungi</taxon>
        <taxon>Dikarya</taxon>
        <taxon>Ascomycota</taxon>
        <taxon>Pezizomycotina</taxon>
        <taxon>Sordariomycetes</taxon>
        <taxon>Sordariomycetidae</taxon>
        <taxon>Sordariales</taxon>
        <taxon>Sordariaceae</taxon>
        <taxon>Neurospora</taxon>
    </lineage>
</organism>